<sequence>MKYIKRLVAWASVITVLWISLPLESLAASSKTISSVTIYVGLEDLEEGKTLPSEVSFKTTEKSGNYVCSNNNRYEVTDLNWITSDNKEMMIGSKPKMKVTLRAIDSDEYAFKGGYNSGNVSIKGGDYVTSSRSRADTLYVTFTFNPLKGTYNSPESAYWGDSGIGDAEWSEGEYSSGAYDVYLYRGNTIIKKVECLKKTSYDFYPYMTKAGSYIFKVRTVPGTETENKYGKKSEWTESDEAYLTEENVSDGSGQEGSWNSNSEVGWIRDGTTWYYKYPDGTYQKSWANINNKWYLFNSSGMMVVGWKQSNDHWYYFNSNGAMVTGWIVSGNNWYYLNPSLDIGVEGAMHTGWRQINGNWYYFNTNGSMATGWVMSNNRWYYLNPSAATGVEGAMVTGWIVSGNNWYYLNPSLDIGVEGAMHTGWRQINGNWYYFNTNGSMATGWVMSNNRWYYLNPSAATGVEGAMVTGWIVSGNNWYYLNSSLDIGVEGAMHTGWRQINGNWYYFYTNGSMATGWIHYNNKWYYTDSSGAMQSGWKQINKNWYYFNSDGAMAVNTIINGFFIDENGTWYK</sequence>
<dbReference type="PROSITE" id="PS51170">
    <property type="entry name" value="CW"/>
    <property type="match status" value="7"/>
</dbReference>
<feature type="repeat" description="Cell wall-binding" evidence="2">
    <location>
        <begin position="513"/>
        <end position="532"/>
    </location>
</feature>
<feature type="repeat" description="Cell wall-binding" evidence="2">
    <location>
        <begin position="349"/>
        <end position="368"/>
    </location>
</feature>
<evidence type="ECO:0000313" key="3">
    <source>
        <dbReference type="EMBL" id="SET78230.1"/>
    </source>
</evidence>
<name>A0ABY1C7T1_9FIRM</name>
<organism evidence="3 4">
    <name type="scientific">Lacrimispora sphenoides JCM 1415</name>
    <dbReference type="NCBI Taxonomy" id="1297793"/>
    <lineage>
        <taxon>Bacteria</taxon>
        <taxon>Bacillati</taxon>
        <taxon>Bacillota</taxon>
        <taxon>Clostridia</taxon>
        <taxon>Lachnospirales</taxon>
        <taxon>Lachnospiraceae</taxon>
        <taxon>Lacrimispora</taxon>
    </lineage>
</organism>
<feature type="repeat" description="Cell wall-binding" evidence="2">
    <location>
        <begin position="493"/>
        <end position="512"/>
    </location>
</feature>
<dbReference type="InterPro" id="IPR018337">
    <property type="entry name" value="Cell_wall/Cho-bd_repeat"/>
</dbReference>
<evidence type="ECO:0000313" key="4">
    <source>
        <dbReference type="Proteomes" id="UP000198970"/>
    </source>
</evidence>
<reference evidence="3 4" key="1">
    <citation type="submission" date="2016-10" db="EMBL/GenBank/DDBJ databases">
        <authorList>
            <person name="Varghese N."/>
            <person name="Submissions S."/>
        </authorList>
    </citation>
    <scope>NUCLEOTIDE SEQUENCE [LARGE SCALE GENOMIC DNA]</scope>
    <source>
        <strain evidence="3 4">ATCC 19403</strain>
    </source>
</reference>
<keyword evidence="4" id="KW-1185">Reference proteome</keyword>
<dbReference type="Pfam" id="PF01473">
    <property type="entry name" value="Choline_bind_1"/>
    <property type="match status" value="5"/>
</dbReference>
<protein>
    <submittedName>
        <fullName evidence="3">Cell wall binding repeat-containing protein</fullName>
    </submittedName>
</protein>
<accession>A0ABY1C7T1</accession>
<proteinExistence type="predicted"/>
<dbReference type="RefSeq" id="WP_115639889.1">
    <property type="nucleotide sequence ID" value="NZ_LT630003.1"/>
</dbReference>
<feature type="repeat" description="Cell wall-binding" evidence="2">
    <location>
        <begin position="283"/>
        <end position="302"/>
    </location>
</feature>
<feature type="repeat" description="Cell wall-binding" evidence="2">
    <location>
        <begin position="303"/>
        <end position="322"/>
    </location>
</feature>
<dbReference type="Pfam" id="PF19127">
    <property type="entry name" value="Choline_bind_3"/>
    <property type="match status" value="4"/>
</dbReference>
<gene>
    <name evidence="3" type="ORF">SAMN02745906_1866</name>
</gene>
<dbReference type="Gene3D" id="2.10.270.10">
    <property type="entry name" value="Cholin Binding"/>
    <property type="match status" value="2"/>
</dbReference>
<keyword evidence="1" id="KW-0677">Repeat</keyword>
<dbReference type="EMBL" id="LT630003">
    <property type="protein sequence ID" value="SET78230.1"/>
    <property type="molecule type" value="Genomic_DNA"/>
</dbReference>
<dbReference type="SUPFAM" id="SSF69360">
    <property type="entry name" value="Cell wall binding repeat"/>
    <property type="match status" value="2"/>
</dbReference>
<evidence type="ECO:0000256" key="1">
    <source>
        <dbReference type="ARBA" id="ARBA00022737"/>
    </source>
</evidence>
<evidence type="ECO:0000256" key="2">
    <source>
        <dbReference type="PROSITE-ProRule" id="PRU00591"/>
    </source>
</evidence>
<dbReference type="Proteomes" id="UP000198970">
    <property type="component" value="Chromosome I"/>
</dbReference>
<feature type="repeat" description="Cell wall-binding" evidence="2">
    <location>
        <begin position="533"/>
        <end position="552"/>
    </location>
</feature>
<dbReference type="Gene3D" id="2.10.270.20">
    <property type="match status" value="2"/>
</dbReference>
<feature type="repeat" description="Cell wall-binding" evidence="2">
    <location>
        <begin position="421"/>
        <end position="440"/>
    </location>
</feature>